<sequence length="86" mass="9706">MVKLNYNKLIALKPTVLTTIKNQIGQTIEIVEHPTKGDSSPTIAIFHEEKEAVLTDFFDTEDLYEGSDYNPVYMNGKINLAYELGL</sequence>
<organism evidence="1 2">
    <name type="scientific">Cellulophaga phage phi4:1_13</name>
    <dbReference type="NCBI Taxonomy" id="1747284"/>
    <lineage>
        <taxon>Viruses</taxon>
        <taxon>Duplodnaviria</taxon>
        <taxon>Heunggongvirae</taxon>
        <taxon>Uroviricota</taxon>
        <taxon>Caudoviricetes</taxon>
        <taxon>Lightbulbvirus</taxon>
        <taxon>Lightbulbvirus Cba41</taxon>
    </lineage>
</organism>
<protein>
    <submittedName>
        <fullName evidence="1">Uncharacterized protein</fullName>
    </submittedName>
</protein>
<dbReference type="EMBL" id="KT962245">
    <property type="protein sequence ID" value="ALO80138.1"/>
    <property type="molecule type" value="Genomic_RNA"/>
</dbReference>
<name>A0A0S2MW54_9CAUD</name>
<gene>
    <name evidence="1" type="ORF">Phi4113_129</name>
</gene>
<evidence type="ECO:0000313" key="2">
    <source>
        <dbReference type="Proteomes" id="UP000229115"/>
    </source>
</evidence>
<accession>A0A0S2MW54</accession>
<proteinExistence type="predicted"/>
<dbReference type="Proteomes" id="UP000229115">
    <property type="component" value="Segment"/>
</dbReference>
<evidence type="ECO:0000313" key="1">
    <source>
        <dbReference type="EMBL" id="ALO80138.1"/>
    </source>
</evidence>
<reference evidence="1 2" key="1">
    <citation type="submission" date="2015-10" db="EMBL/GenBank/DDBJ databases">
        <title>Large-scale maps of variable infection efficiencies in aquatic Bacteriodetes phage-host model systems.</title>
        <authorList>
            <person name="Holmfeldt K."/>
            <person name="Solonenko N."/>
            <person name="Howard-Varona C."/>
            <person name="Moreno M."/>
            <person name="Malmstrom R.R."/>
            <person name="Blow M.J."/>
            <person name="Sullivan M.B."/>
        </authorList>
    </citation>
    <scope>NUCLEOTIDE SEQUENCE [LARGE SCALE GENOMIC DNA]</scope>
</reference>